<keyword evidence="2" id="KW-1185">Reference proteome</keyword>
<dbReference type="AlphaFoldDB" id="A0A914W335"/>
<dbReference type="GO" id="GO:0006879">
    <property type="term" value="P:intracellular iron ion homeostasis"/>
    <property type="evidence" value="ECO:0007669"/>
    <property type="project" value="TreeGrafter"/>
</dbReference>
<proteinExistence type="predicted"/>
<dbReference type="PROSITE" id="PS51352">
    <property type="entry name" value="THIOREDOXIN_2"/>
    <property type="match status" value="1"/>
</dbReference>
<evidence type="ECO:0000313" key="3">
    <source>
        <dbReference type="WBParaSite" id="PSAMB.scaffold294size58623.g4480.t1"/>
    </source>
</evidence>
<feature type="domain" description="Thioredoxin" evidence="1">
    <location>
        <begin position="1"/>
        <end position="142"/>
    </location>
</feature>
<name>A0A914W335_9BILA</name>
<dbReference type="GO" id="GO:0005829">
    <property type="term" value="C:cytosol"/>
    <property type="evidence" value="ECO:0007669"/>
    <property type="project" value="TreeGrafter"/>
</dbReference>
<evidence type="ECO:0000259" key="1">
    <source>
        <dbReference type="PROSITE" id="PS51352"/>
    </source>
</evidence>
<dbReference type="SUPFAM" id="SSF52833">
    <property type="entry name" value="Thioredoxin-like"/>
    <property type="match status" value="1"/>
</dbReference>
<dbReference type="InterPro" id="IPR004480">
    <property type="entry name" value="Monothiol_GRX-rel"/>
</dbReference>
<dbReference type="PANTHER" id="PTHR10293">
    <property type="entry name" value="GLUTAREDOXIN FAMILY MEMBER"/>
    <property type="match status" value="1"/>
</dbReference>
<dbReference type="Pfam" id="PF00085">
    <property type="entry name" value="Thioredoxin"/>
    <property type="match status" value="1"/>
</dbReference>
<reference evidence="3" key="1">
    <citation type="submission" date="2022-11" db="UniProtKB">
        <authorList>
            <consortium name="WormBaseParasite"/>
        </authorList>
    </citation>
    <scope>IDENTIFICATION</scope>
</reference>
<dbReference type="WBParaSite" id="PSAMB.scaffold294size58623.g4480.t1">
    <property type="protein sequence ID" value="PSAMB.scaffold294size58623.g4480.t1"/>
    <property type="gene ID" value="PSAMB.scaffold294size58623.g4480"/>
</dbReference>
<dbReference type="Proteomes" id="UP000887566">
    <property type="component" value="Unplaced"/>
</dbReference>
<accession>A0A914W335</accession>
<dbReference type="CDD" id="cd02984">
    <property type="entry name" value="TRX_PICOT"/>
    <property type="match status" value="1"/>
</dbReference>
<organism evidence="2 3">
    <name type="scientific">Plectus sambesii</name>
    <dbReference type="NCBI Taxonomy" id="2011161"/>
    <lineage>
        <taxon>Eukaryota</taxon>
        <taxon>Metazoa</taxon>
        <taxon>Ecdysozoa</taxon>
        <taxon>Nematoda</taxon>
        <taxon>Chromadorea</taxon>
        <taxon>Plectida</taxon>
        <taxon>Plectina</taxon>
        <taxon>Plectoidea</taxon>
        <taxon>Plectidae</taxon>
        <taxon>Plectus</taxon>
    </lineage>
</organism>
<dbReference type="Gene3D" id="3.40.30.10">
    <property type="entry name" value="Glutaredoxin"/>
    <property type="match status" value="2"/>
</dbReference>
<dbReference type="InterPro" id="IPR036249">
    <property type="entry name" value="Thioredoxin-like_sf"/>
</dbReference>
<dbReference type="PANTHER" id="PTHR10293:SF73">
    <property type="entry name" value="GLUTAREDOXIN-3"/>
    <property type="match status" value="1"/>
</dbReference>
<dbReference type="InterPro" id="IPR013766">
    <property type="entry name" value="Thioredoxin_domain"/>
</dbReference>
<protein>
    <submittedName>
        <fullName evidence="3">Thioredoxin domain-containing protein</fullName>
    </submittedName>
</protein>
<sequence>MAPTPVAVIASVDEFSRFITDNAQLTAVIHFWASWSEPCVQLNKNLELLAADADNSKIVFAKIEAELVPEVSLAHKIVAVPTIVFIKNKKSFDRIDGFHPADVTKKVRQYSSGTVPAPIAGVPEKKAETKEELNKRLEKLIKQSRCVLFMKGNPDEPRCGSFLY</sequence>
<dbReference type="GO" id="GO:0005634">
    <property type="term" value="C:nucleus"/>
    <property type="evidence" value="ECO:0007669"/>
    <property type="project" value="TreeGrafter"/>
</dbReference>
<evidence type="ECO:0000313" key="2">
    <source>
        <dbReference type="Proteomes" id="UP000887566"/>
    </source>
</evidence>